<feature type="compositionally biased region" description="Polar residues" evidence="18">
    <location>
        <begin position="1448"/>
        <end position="1486"/>
    </location>
</feature>
<feature type="compositionally biased region" description="Polar residues" evidence="18">
    <location>
        <begin position="1406"/>
        <end position="1436"/>
    </location>
</feature>
<dbReference type="PROSITE" id="PS50097">
    <property type="entry name" value="BTB"/>
    <property type="match status" value="1"/>
</dbReference>
<feature type="compositionally biased region" description="Basic and acidic residues" evidence="18">
    <location>
        <begin position="134"/>
        <end position="148"/>
    </location>
</feature>
<dbReference type="Proteomes" id="UP000424527">
    <property type="component" value="Unassembled WGS sequence"/>
</dbReference>
<feature type="compositionally biased region" description="Acidic residues" evidence="18">
    <location>
        <begin position="768"/>
        <end position="782"/>
    </location>
</feature>
<dbReference type="FunFam" id="3.30.710.10:FF:000116">
    <property type="entry name" value="SLX4 structure-specific endonuclease subunit"/>
    <property type="match status" value="1"/>
</dbReference>
<feature type="compositionally biased region" description="Basic and acidic residues" evidence="18">
    <location>
        <begin position="984"/>
        <end position="994"/>
    </location>
</feature>
<feature type="compositionally biased region" description="Low complexity" evidence="18">
    <location>
        <begin position="1291"/>
        <end position="1315"/>
    </location>
</feature>
<dbReference type="InterPro" id="IPR018574">
    <property type="entry name" value="Structure-sp_endonuc_su_Slx4"/>
</dbReference>
<evidence type="ECO:0000259" key="19">
    <source>
        <dbReference type="PROSITE" id="PS50097"/>
    </source>
</evidence>
<feature type="compositionally biased region" description="Polar residues" evidence="18">
    <location>
        <begin position="1599"/>
        <end position="1613"/>
    </location>
</feature>
<feature type="compositionally biased region" description="Basic and acidic residues" evidence="18">
    <location>
        <begin position="1075"/>
        <end position="1084"/>
    </location>
</feature>
<keyword evidence="7 17" id="KW-0227">DNA damage</keyword>
<keyword evidence="8 17" id="KW-0863">Zinc-finger</keyword>
<feature type="compositionally biased region" description="Acidic residues" evidence="18">
    <location>
        <begin position="809"/>
        <end position="818"/>
    </location>
</feature>
<dbReference type="InterPro" id="IPR006642">
    <property type="entry name" value="Rad18_UBZ4"/>
</dbReference>
<protein>
    <recommendedName>
        <fullName evidence="14">Structure-specific endonuclease subunit SLX4</fullName>
    </recommendedName>
    <alternativeName>
        <fullName evidence="16">BTB/POZ domain-containing protein 12</fullName>
    </alternativeName>
</protein>
<feature type="region of interest" description="Disordered" evidence="18">
    <location>
        <begin position="1264"/>
        <end position="1362"/>
    </location>
</feature>
<keyword evidence="11" id="KW-0233">DNA recombination</keyword>
<evidence type="ECO:0000313" key="22">
    <source>
        <dbReference type="Proteomes" id="UP000424527"/>
    </source>
</evidence>
<dbReference type="PANTHER" id="PTHR21541:SF3">
    <property type="entry name" value="STRUCTURE-SPECIFIC ENDONUCLEASE SUBUNIT SLX4"/>
    <property type="match status" value="1"/>
</dbReference>
<evidence type="ECO:0000256" key="10">
    <source>
        <dbReference type="ARBA" id="ARBA00022843"/>
    </source>
</evidence>
<evidence type="ECO:0000256" key="15">
    <source>
        <dbReference type="ARBA" id="ARBA00064578"/>
    </source>
</evidence>
<feature type="region of interest" description="Disordered" evidence="18">
    <location>
        <begin position="1075"/>
        <end position="1243"/>
    </location>
</feature>
<name>A0A6G0JAI4_LARCR</name>
<feature type="region of interest" description="Disordered" evidence="18">
    <location>
        <begin position="126"/>
        <end position="154"/>
    </location>
</feature>
<proteinExistence type="inferred from homology"/>
<evidence type="ECO:0000256" key="18">
    <source>
        <dbReference type="SAM" id="MobiDB-lite"/>
    </source>
</evidence>
<evidence type="ECO:0000256" key="6">
    <source>
        <dbReference type="ARBA" id="ARBA00022737"/>
    </source>
</evidence>
<evidence type="ECO:0000256" key="16">
    <source>
        <dbReference type="ARBA" id="ARBA00076095"/>
    </source>
</evidence>
<evidence type="ECO:0000256" key="8">
    <source>
        <dbReference type="ARBA" id="ARBA00022771"/>
    </source>
</evidence>
<evidence type="ECO:0000256" key="3">
    <source>
        <dbReference type="ARBA" id="ARBA00022499"/>
    </source>
</evidence>
<comment type="similarity">
    <text evidence="2">Belongs to the SLX4 family.</text>
</comment>
<dbReference type="Gene3D" id="3.30.710.10">
    <property type="entry name" value="Potassium Channel Kv1.1, Chain A"/>
    <property type="match status" value="1"/>
</dbReference>
<dbReference type="GO" id="GO:0006281">
    <property type="term" value="P:DNA repair"/>
    <property type="evidence" value="ECO:0007669"/>
    <property type="project" value="UniProtKB-KW"/>
</dbReference>
<feature type="region of interest" description="Disordered" evidence="18">
    <location>
        <begin position="1573"/>
        <end position="1679"/>
    </location>
</feature>
<keyword evidence="21" id="KW-0378">Hydrolase</keyword>
<feature type="compositionally biased region" description="Basic and acidic residues" evidence="18">
    <location>
        <begin position="783"/>
        <end position="808"/>
    </location>
</feature>
<keyword evidence="12 17" id="KW-0234">DNA repair</keyword>
<evidence type="ECO:0000256" key="11">
    <source>
        <dbReference type="ARBA" id="ARBA00023172"/>
    </source>
</evidence>
<comment type="subunit">
    <text evidence="15">Forms a heterodimer with SLX1A/GIYD1. Interacts with ERCC4/XPF; catalytic subunit of the ERCC4-ERCC1 endonuclease. Interacts with MUS81; catalytic subunit of the MUS81-EME1 endonuclease. Interacts with MSH2; component of the MSH2-MSH3 mismatch repair complex. Interacts with TERF2-TERF2IP. Interacts with PLK1 and SLX4IP.</text>
</comment>
<feature type="region of interest" description="Disordered" evidence="18">
    <location>
        <begin position="18"/>
        <end position="68"/>
    </location>
</feature>
<dbReference type="CDD" id="cd22999">
    <property type="entry name" value="SAP_SLX4"/>
    <property type="match status" value="1"/>
</dbReference>
<sequence>MDDSDQDFVDLCSKLLKRVRKKPGEPRQARKAEQQPSSQASDGDKKRRNNNKRDGDGGSAKCAGTQPVCTGAEVKEPVICGRTGYDSGDAGSSGVSAAAAAAAAGLKAERGLRAKDKVLDRMQQFKRASPQRMVRKDKSQTTDHERDCAAPPPLLQRHDSFSSGLHLEPQDTDEALALRLQQELDREAAAVPTVDLEDGGLFFCQICHKDLSHMSPEGRTQHLNRCLDKSEESAPAPSPPPPPPGVPDCPICGKKFKSQKSRSTHLKRCSTDMGVSPAVLLQALQRQSEETQNVPAANTTETGGTKRKGPTMPGVQARKKPRKKAEPMDEDTMVALALSTSLLNQERESERWLQTETAASDVAGTPVLKWRPEPGKGRGKRKKGAVPRPPPLLLIQDAEVALTRLQERVSALLLRSRPSSPPTPTRCPSSLPGWKGAAPLWQMSALLHGGSTCLSDFYTPELREFITPWESLTIDAASSNTVNKPESSVQPTSEGTPVTVAKASILLSSSQTAASSPAPSTPGTGQLPVSSQTLRDLMELAEDGMTMTQCGYTASDKSACPTVNLHLSGFLLEESEEQADLCVSGFLPETTHTDDSKDRARRATYQPGADKNQGQSVALSRLSSDLSSMVNNPQLSDVQLQVDSGEVYFAHSFMALARCPLLAEMVHESGFGVQEEGMPAAQRVLISDVPGQAVFALLQYIYTAHCSIPGSLRPHVLELASRFDLQELQQLCELHQDAATLGDEEDCTNVNNQTDQAFVELLRSMWNEEDEDNEGTDTDEGRDEEKGLKEDHRADDLTAVEREIGEEKVNEEELEEIYEFAATQKKREEEKDSMDEEEEEEVVDEEDDAEELFTKPTEPKKEPRSSAGFSNKNLQPNSLIEQDPSLDRSYSRLFSDSWGVYNEGDPSYLPSTSGQPKICTPQSQKHQSLHKSSLERSGRTLLQSSASVVHDLSLSPPPKTSNLPVPGPSPGQVGDWGTDAADLDEPKESLHLKQESQGPRSICVPLSPDSPQIKKEPELIVLSDSSEGMEVVLSSRSPSPHSPHVVQKQQSYTQIIPQPILKFNEPTRDNKKFRSLEFSPDDRSAAVNKCDQSPVDCSPEVSWLIPSTPLQHRRSMTSSSSTQTKSSMCRTQLFPKGDPSSLSVFSSPALPHTPQTSESPTRVSAHSGPTEGSAPRLKHPSSSSLELNLSPKGTSSCDVSKDKKKFAAPLSQCKRTHPSSSFSSKQDTPLHLQPHPYSSTPLHTEIHQPHSLLATSPLHISLDKQTSASQGKDSASSDSPDKTELGSFHLSPLSDPSGSPSSSSHRVLQSSQSHSDNPHQSPEFKMRGIKDEEREMECQNKDRGDDGEQEEVKAESGVAEVAESSFQQSFMAMDEPPIAFNDSWGLDACVDANPGCFSLKLEDSRGSSQQEHSPGQRKTTRSPSSTDCQPSPSTHNVRLLNGHGKGVTTHSSQPRTSEQAHTGSSFTPSPSDPATRTTPQISSSLLDSKIWDSWEEEEAPPLSQRVNPSAHFRTPASSHNKRRRTLVPITPMPHYSDMDTPELKNKLNRFGVRPLPKRQMVLKLKEIHQYTHQLTSSDSEDEECISAGRATPMKPPPTSSVAAGNRPLSSAQTVKFKEPLALAATSPVKRNKEEEGELLSASQGSNTSSTAASEESERSNPELCVTSDSDSDDSDITASQVATRLQDRLQAVRSFILSDSRLYTQILQYQPLVLSQLQQQLKATGIRLGAAKLMDYLDSQCITFTTAKPGRSAPSRRRGKKSGKVAKAAGDSGASRKRASLHNKRRRSLVPITPMTHYSDKDTLELENKLSRSNPELCLSSDSDSDGSDISASTHLQDRLQAVRSFILSDSRLYTQILQYQPLVLSQLQQQLKAAGIRLGAAKLMDYLDSQCITFTTAEPGQSHPSTGRARGQRQQEIVKQAGKEVLQPSPMKPPPTNSVAAGNRLLSSAQTVKFKEPLALAATSPLKQNREEEAELLSVSQGSNTSSTAASEESERSNSELYSCTTAASDSDSGIYISQGSTHLQDRLQAVRSFILSDSRLYTQILQYQPLVLSQLQQQLKEVGIRLGTTRLMDYLDSQCITFTTAELGHSAPSSLSSCLGGQEGGKSSGCLHKKVAGL</sequence>
<evidence type="ECO:0000256" key="17">
    <source>
        <dbReference type="PROSITE-ProRule" id="PRU01256"/>
    </source>
</evidence>
<keyword evidence="21" id="KW-0540">Nuclease</keyword>
<dbReference type="GO" id="GO:0090656">
    <property type="term" value="P:t-circle formation"/>
    <property type="evidence" value="ECO:0007669"/>
    <property type="project" value="UniProtKB-ARBA"/>
</dbReference>
<evidence type="ECO:0000256" key="13">
    <source>
        <dbReference type="ARBA" id="ARBA00023242"/>
    </source>
</evidence>
<feature type="region of interest" description="Disordered" evidence="18">
    <location>
        <begin position="226"/>
        <end position="254"/>
    </location>
</feature>
<keyword evidence="4" id="KW-0597">Phosphoprotein</keyword>
<dbReference type="GO" id="GO:0003677">
    <property type="term" value="F:DNA binding"/>
    <property type="evidence" value="ECO:0007669"/>
    <property type="project" value="InterPro"/>
</dbReference>
<feature type="region of interest" description="Disordered" evidence="18">
    <location>
        <begin position="1964"/>
        <end position="2003"/>
    </location>
</feature>
<evidence type="ECO:0000256" key="14">
    <source>
        <dbReference type="ARBA" id="ARBA00029496"/>
    </source>
</evidence>
<dbReference type="PROSITE" id="PS51908">
    <property type="entry name" value="ZF_UBZ4"/>
    <property type="match status" value="1"/>
</dbReference>
<dbReference type="GO" id="GO:0008270">
    <property type="term" value="F:zinc ion binding"/>
    <property type="evidence" value="ECO:0007669"/>
    <property type="project" value="UniProtKB-KW"/>
</dbReference>
<feature type="compositionally biased region" description="Basic and acidic residues" evidence="18">
    <location>
        <begin position="1322"/>
        <end position="1354"/>
    </location>
</feature>
<evidence type="ECO:0000313" key="21">
    <source>
        <dbReference type="EMBL" id="KAE8300785.1"/>
    </source>
</evidence>
<keyword evidence="5" id="KW-0479">Metal-binding</keyword>
<dbReference type="EMBL" id="REGW02000001">
    <property type="protein sequence ID" value="KAE8300785.1"/>
    <property type="molecule type" value="Genomic_DNA"/>
</dbReference>
<organism evidence="21 22">
    <name type="scientific">Larimichthys crocea</name>
    <name type="common">Large yellow croaker</name>
    <name type="synonym">Pseudosciaena crocea</name>
    <dbReference type="NCBI Taxonomy" id="215358"/>
    <lineage>
        <taxon>Eukaryota</taxon>
        <taxon>Metazoa</taxon>
        <taxon>Chordata</taxon>
        <taxon>Craniata</taxon>
        <taxon>Vertebrata</taxon>
        <taxon>Euteleostomi</taxon>
        <taxon>Actinopterygii</taxon>
        <taxon>Neopterygii</taxon>
        <taxon>Teleostei</taxon>
        <taxon>Neoteleostei</taxon>
        <taxon>Acanthomorphata</taxon>
        <taxon>Eupercaria</taxon>
        <taxon>Sciaenidae</taxon>
        <taxon>Larimichthys</taxon>
    </lineage>
</organism>
<feature type="compositionally biased region" description="Basic residues" evidence="18">
    <location>
        <begin position="1775"/>
        <end position="1788"/>
    </location>
</feature>
<evidence type="ECO:0000256" key="12">
    <source>
        <dbReference type="ARBA" id="ARBA00023204"/>
    </source>
</evidence>
<feature type="compositionally biased region" description="Pro residues" evidence="18">
    <location>
        <begin position="955"/>
        <end position="969"/>
    </location>
</feature>
<feature type="region of interest" description="Disordered" evidence="18">
    <location>
        <begin position="768"/>
        <end position="886"/>
    </location>
</feature>
<evidence type="ECO:0000256" key="7">
    <source>
        <dbReference type="ARBA" id="ARBA00022763"/>
    </source>
</evidence>
<feature type="region of interest" description="Disordered" evidence="18">
    <location>
        <begin position="1395"/>
        <end position="1542"/>
    </location>
</feature>
<evidence type="ECO:0000259" key="20">
    <source>
        <dbReference type="PROSITE" id="PS51908"/>
    </source>
</evidence>
<dbReference type="Pfam" id="PF09494">
    <property type="entry name" value="Slx4"/>
    <property type="match status" value="3"/>
</dbReference>
<feature type="region of interest" description="Disordered" evidence="18">
    <location>
        <begin position="510"/>
        <end position="530"/>
    </location>
</feature>
<keyword evidence="21" id="KW-0255">Endonuclease</keyword>
<reference evidence="21 22" key="1">
    <citation type="submission" date="2019-07" db="EMBL/GenBank/DDBJ databases">
        <title>Chromosome genome assembly for large yellow croaker.</title>
        <authorList>
            <person name="Xiao S."/>
        </authorList>
    </citation>
    <scope>NUCLEOTIDE SEQUENCE [LARGE SCALE GENOMIC DNA]</scope>
    <source>
        <strain evidence="21">JMULYC20181020</strain>
        <tissue evidence="21">Muscle</tissue>
    </source>
</reference>
<feature type="compositionally biased region" description="Low complexity" evidence="18">
    <location>
        <begin position="1181"/>
        <end position="1190"/>
    </location>
</feature>
<dbReference type="GO" id="GO:0006260">
    <property type="term" value="P:DNA replication"/>
    <property type="evidence" value="ECO:0007669"/>
    <property type="project" value="InterPro"/>
</dbReference>
<feature type="compositionally biased region" description="Polar residues" evidence="18">
    <location>
        <begin position="867"/>
        <end position="880"/>
    </location>
</feature>
<evidence type="ECO:0000256" key="5">
    <source>
        <dbReference type="ARBA" id="ARBA00022723"/>
    </source>
</evidence>
<feature type="region of interest" description="Disordered" evidence="18">
    <location>
        <begin position="286"/>
        <end position="329"/>
    </location>
</feature>
<feature type="compositionally biased region" description="Polar residues" evidence="18">
    <location>
        <begin position="286"/>
        <end position="303"/>
    </location>
</feature>
<dbReference type="GO" id="GO:0004519">
    <property type="term" value="F:endonuclease activity"/>
    <property type="evidence" value="ECO:0007669"/>
    <property type="project" value="UniProtKB-KW"/>
</dbReference>
<feature type="compositionally biased region" description="Polar residues" evidence="18">
    <location>
        <begin position="1264"/>
        <end position="1278"/>
    </location>
</feature>
<keyword evidence="13" id="KW-0539">Nucleus</keyword>
<dbReference type="PANTHER" id="PTHR21541">
    <property type="entry name" value="BTB POZ DOMAIN CONTAINING 12"/>
    <property type="match status" value="1"/>
</dbReference>
<feature type="compositionally biased region" description="Basic residues" evidence="18">
    <location>
        <begin position="1754"/>
        <end position="1764"/>
    </location>
</feature>
<evidence type="ECO:0000256" key="4">
    <source>
        <dbReference type="ARBA" id="ARBA00022553"/>
    </source>
</evidence>
<dbReference type="GO" id="GO:0000712">
    <property type="term" value="P:resolution of meiotic recombination intermediates"/>
    <property type="evidence" value="ECO:0007669"/>
    <property type="project" value="TreeGrafter"/>
</dbReference>
<feature type="compositionally biased region" description="Low complexity" evidence="18">
    <location>
        <begin position="1116"/>
        <end position="1127"/>
    </location>
</feature>
<keyword evidence="22" id="KW-1185">Reference proteome</keyword>
<keyword evidence="3" id="KW-1017">Isopeptide bond</keyword>
<feature type="compositionally biased region" description="Pro residues" evidence="18">
    <location>
        <begin position="236"/>
        <end position="247"/>
    </location>
</feature>
<dbReference type="Pfam" id="PF00651">
    <property type="entry name" value="BTB"/>
    <property type="match status" value="1"/>
</dbReference>
<keyword evidence="6" id="KW-0677">Repeat</keyword>
<feature type="region of interest" description="Disordered" evidence="18">
    <location>
        <begin position="1747"/>
        <end position="1794"/>
    </location>
</feature>
<feature type="region of interest" description="Disordered" evidence="18">
    <location>
        <begin position="367"/>
        <end position="390"/>
    </location>
</feature>
<accession>A0A6G0JAI4</accession>
<feature type="compositionally biased region" description="Polar residues" evidence="18">
    <location>
        <begin position="1153"/>
        <end position="1164"/>
    </location>
</feature>
<comment type="subcellular location">
    <subcellularLocation>
        <location evidence="1">Nucleus</location>
    </subcellularLocation>
</comment>
<feature type="domain" description="BTB" evidence="19">
    <location>
        <begin position="636"/>
        <end position="710"/>
    </location>
</feature>
<feature type="domain" description="UBZ4-type" evidence="20">
    <location>
        <begin position="201"/>
        <end position="231"/>
    </location>
</feature>
<dbReference type="SUPFAM" id="SSF54695">
    <property type="entry name" value="POZ domain"/>
    <property type="match status" value="1"/>
</dbReference>
<dbReference type="GO" id="GO:0033557">
    <property type="term" value="C:Slx1-Slx4 complex"/>
    <property type="evidence" value="ECO:0007669"/>
    <property type="project" value="InterPro"/>
</dbReference>
<dbReference type="InterPro" id="IPR000210">
    <property type="entry name" value="BTB/POZ_dom"/>
</dbReference>
<keyword evidence="9" id="KW-0862">Zinc</keyword>
<comment type="caution">
    <text evidence="21">The sequence shown here is derived from an EMBL/GenBank/DDBJ whole genome shotgun (WGS) entry which is preliminary data.</text>
</comment>
<feature type="compositionally biased region" description="Low complexity" evidence="18">
    <location>
        <begin position="510"/>
        <end position="526"/>
    </location>
</feature>
<feature type="region of interest" description="Disordered" evidence="18">
    <location>
        <begin position="901"/>
        <end position="1015"/>
    </location>
</feature>
<gene>
    <name evidence="21" type="ORF">D5F01_LYC00932</name>
</gene>
<dbReference type="InterPro" id="IPR011333">
    <property type="entry name" value="SKP1/BTB/POZ_sf"/>
</dbReference>
<evidence type="ECO:0000256" key="9">
    <source>
        <dbReference type="ARBA" id="ARBA00022833"/>
    </source>
</evidence>
<evidence type="ECO:0000256" key="1">
    <source>
        <dbReference type="ARBA" id="ARBA00004123"/>
    </source>
</evidence>
<feature type="compositionally biased region" description="Acidic residues" evidence="18">
    <location>
        <begin position="831"/>
        <end position="851"/>
    </location>
</feature>
<dbReference type="SMART" id="SM00225">
    <property type="entry name" value="BTB"/>
    <property type="match status" value="1"/>
</dbReference>
<dbReference type="GO" id="GO:0032206">
    <property type="term" value="P:positive regulation of telomere maintenance"/>
    <property type="evidence" value="ECO:0007669"/>
    <property type="project" value="UniProtKB-ARBA"/>
</dbReference>
<feature type="compositionally biased region" description="Basic and acidic residues" evidence="18">
    <location>
        <begin position="22"/>
        <end position="33"/>
    </location>
</feature>
<feature type="compositionally biased region" description="Polar residues" evidence="18">
    <location>
        <begin position="1218"/>
        <end position="1227"/>
    </location>
</feature>
<evidence type="ECO:0000256" key="2">
    <source>
        <dbReference type="ARBA" id="ARBA00006661"/>
    </source>
</evidence>
<keyword evidence="10" id="KW-0832">Ubl conjugation</keyword>